<dbReference type="GO" id="GO:0016020">
    <property type="term" value="C:membrane"/>
    <property type="evidence" value="ECO:0007669"/>
    <property type="project" value="InterPro"/>
</dbReference>
<evidence type="ECO:0000256" key="3">
    <source>
        <dbReference type="ARBA" id="ARBA00023004"/>
    </source>
</evidence>
<keyword evidence="2" id="KW-0479">Metal-binding</keyword>
<keyword evidence="1" id="KW-0001">2Fe-2S</keyword>
<protein>
    <recommendedName>
        <fullName evidence="8">Rieske domain-containing protein</fullName>
    </recommendedName>
</protein>
<dbReference type="PANTHER" id="PTHR10134">
    <property type="entry name" value="CYTOCHROME B-C1 COMPLEX SUBUNIT RIESKE, MITOCHONDRIAL"/>
    <property type="match status" value="1"/>
</dbReference>
<dbReference type="SUPFAM" id="SSF50022">
    <property type="entry name" value="ISP domain"/>
    <property type="match status" value="1"/>
</dbReference>
<evidence type="ECO:0000256" key="2">
    <source>
        <dbReference type="ARBA" id="ARBA00022723"/>
    </source>
</evidence>
<evidence type="ECO:0000259" key="8">
    <source>
        <dbReference type="PROSITE" id="PS51296"/>
    </source>
</evidence>
<dbReference type="Proteomes" id="UP000244066">
    <property type="component" value="Unassembled WGS sequence"/>
</dbReference>
<keyword evidence="7" id="KW-0812">Transmembrane</keyword>
<comment type="cofactor">
    <cofactor evidence="6">
        <name>[2Fe-2S] cluster</name>
        <dbReference type="ChEBI" id="CHEBI:190135"/>
    </cofactor>
</comment>
<evidence type="ECO:0000256" key="1">
    <source>
        <dbReference type="ARBA" id="ARBA00022714"/>
    </source>
</evidence>
<dbReference type="PRINTS" id="PR00162">
    <property type="entry name" value="RIESKE"/>
</dbReference>
<sequence>MDAVREFSATLLAAISLTNLRSLGIALFLAVLIGAGVIIYYFYTKSLRSEHSNPGNKGRTSSRRNFLVGVLVLALAGFLAQILVPLLELLRKGTVLVGGISSGQEAPPKIANVAEVPPDSQVSFVMRRNPDGSPGQHPAILIHLPEDKAASAGKEFVAYSAVCTHLGCIVSYRSEEEVLFCPCHAGRFDPTDGKAISGPPKKPLPKVRLRIDENGDIYAEGWV</sequence>
<dbReference type="Gene3D" id="2.102.10.10">
    <property type="entry name" value="Rieske [2Fe-2S] iron-sulphur domain"/>
    <property type="match status" value="1"/>
</dbReference>
<feature type="transmembrane region" description="Helical" evidence="7">
    <location>
        <begin position="20"/>
        <end position="43"/>
    </location>
</feature>
<gene>
    <name evidence="9" type="ORF">B9J98_07025</name>
</gene>
<organism evidence="9 10">
    <name type="scientific">Candidatus Terraquivivens tikiterensis</name>
    <dbReference type="NCBI Taxonomy" id="1980982"/>
    <lineage>
        <taxon>Archaea</taxon>
        <taxon>Nitrososphaerota</taxon>
        <taxon>Candidatus Wolframiiraptoraceae</taxon>
        <taxon>Candidatus Terraquivivens</taxon>
    </lineage>
</organism>
<evidence type="ECO:0000256" key="5">
    <source>
        <dbReference type="ARBA" id="ARBA00023157"/>
    </source>
</evidence>
<dbReference type="Pfam" id="PF00355">
    <property type="entry name" value="Rieske"/>
    <property type="match status" value="1"/>
</dbReference>
<dbReference type="PROSITE" id="PS51296">
    <property type="entry name" value="RIESKE"/>
    <property type="match status" value="1"/>
</dbReference>
<dbReference type="GO" id="GO:0051537">
    <property type="term" value="F:2 iron, 2 sulfur cluster binding"/>
    <property type="evidence" value="ECO:0007669"/>
    <property type="project" value="UniProtKB-KW"/>
</dbReference>
<dbReference type="InterPro" id="IPR005805">
    <property type="entry name" value="Rieske_Fe-S_prot_C"/>
</dbReference>
<keyword evidence="4" id="KW-0411">Iron-sulfur</keyword>
<dbReference type="EMBL" id="NDWU01000021">
    <property type="protein sequence ID" value="PUA31266.1"/>
    <property type="molecule type" value="Genomic_DNA"/>
</dbReference>
<name>A0A2R7Y155_9ARCH</name>
<keyword evidence="7" id="KW-1133">Transmembrane helix</keyword>
<keyword evidence="3" id="KW-0408">Iron</keyword>
<dbReference type="GO" id="GO:0046872">
    <property type="term" value="F:metal ion binding"/>
    <property type="evidence" value="ECO:0007669"/>
    <property type="project" value="UniProtKB-KW"/>
</dbReference>
<proteinExistence type="predicted"/>
<dbReference type="AlphaFoldDB" id="A0A2R7Y155"/>
<dbReference type="InterPro" id="IPR017941">
    <property type="entry name" value="Rieske_2Fe-2S"/>
</dbReference>
<evidence type="ECO:0000313" key="9">
    <source>
        <dbReference type="EMBL" id="PUA31266.1"/>
    </source>
</evidence>
<evidence type="ECO:0000256" key="7">
    <source>
        <dbReference type="SAM" id="Phobius"/>
    </source>
</evidence>
<accession>A0A2R7Y155</accession>
<keyword evidence="5" id="KW-1015">Disulfide bond</keyword>
<comment type="caution">
    <text evidence="9">The sequence shown here is derived from an EMBL/GenBank/DDBJ whole genome shotgun (WGS) entry which is preliminary data.</text>
</comment>
<feature type="domain" description="Rieske" evidence="8">
    <location>
        <begin position="151"/>
        <end position="218"/>
    </location>
</feature>
<evidence type="ECO:0000256" key="6">
    <source>
        <dbReference type="ARBA" id="ARBA00034078"/>
    </source>
</evidence>
<evidence type="ECO:0000313" key="10">
    <source>
        <dbReference type="Proteomes" id="UP000244066"/>
    </source>
</evidence>
<evidence type="ECO:0000256" key="4">
    <source>
        <dbReference type="ARBA" id="ARBA00023014"/>
    </source>
</evidence>
<dbReference type="InterPro" id="IPR014349">
    <property type="entry name" value="Rieske_Fe-S_prot"/>
</dbReference>
<feature type="transmembrane region" description="Helical" evidence="7">
    <location>
        <begin position="64"/>
        <end position="87"/>
    </location>
</feature>
<reference evidence="9 10" key="1">
    <citation type="submission" date="2017-04" db="EMBL/GenBank/DDBJ databases">
        <title>Draft Aigarchaeota genome from a New Zealand hot spring.</title>
        <authorList>
            <person name="Reysenbach A.-L."/>
            <person name="Donaho J.A."/>
            <person name="Gerhart J."/>
            <person name="Kelley J.F."/>
            <person name="Kouba K."/>
            <person name="Podar M."/>
            <person name="Stott M."/>
        </authorList>
    </citation>
    <scope>NUCLEOTIDE SEQUENCE [LARGE SCALE GENOMIC DNA]</scope>
    <source>
        <strain evidence="9">NZ13_MG1</strain>
    </source>
</reference>
<keyword evidence="7" id="KW-0472">Membrane</keyword>
<dbReference type="InterPro" id="IPR036922">
    <property type="entry name" value="Rieske_2Fe-2S_sf"/>
</dbReference>